<reference evidence="2" key="1">
    <citation type="journal article" date="2024" name="Gigascience">
        <title>Chromosome-level genome of the poultry shaft louse Menopon gallinae provides insight into the host-switching and adaptive evolution of parasitic lice.</title>
        <authorList>
            <person name="Xu Y."/>
            <person name="Ma L."/>
            <person name="Liu S."/>
            <person name="Liang Y."/>
            <person name="Liu Q."/>
            <person name="He Z."/>
            <person name="Tian L."/>
            <person name="Duan Y."/>
            <person name="Cai W."/>
            <person name="Li H."/>
            <person name="Song F."/>
        </authorList>
    </citation>
    <scope>NUCLEOTIDE SEQUENCE</scope>
    <source>
        <strain evidence="2">Cailab_2023a</strain>
    </source>
</reference>
<accession>A0AAW2I0D7</accession>
<evidence type="ECO:0000256" key="1">
    <source>
        <dbReference type="SAM" id="MobiDB-lite"/>
    </source>
</evidence>
<dbReference type="EMBL" id="JARGDH010000002">
    <property type="protein sequence ID" value="KAL0275629.1"/>
    <property type="molecule type" value="Genomic_DNA"/>
</dbReference>
<gene>
    <name evidence="2" type="ORF">PYX00_003427</name>
</gene>
<organism evidence="2">
    <name type="scientific">Menopon gallinae</name>
    <name type="common">poultry shaft louse</name>
    <dbReference type="NCBI Taxonomy" id="328185"/>
    <lineage>
        <taxon>Eukaryota</taxon>
        <taxon>Metazoa</taxon>
        <taxon>Ecdysozoa</taxon>
        <taxon>Arthropoda</taxon>
        <taxon>Hexapoda</taxon>
        <taxon>Insecta</taxon>
        <taxon>Pterygota</taxon>
        <taxon>Neoptera</taxon>
        <taxon>Paraneoptera</taxon>
        <taxon>Psocodea</taxon>
        <taxon>Troctomorpha</taxon>
        <taxon>Phthiraptera</taxon>
        <taxon>Amblycera</taxon>
        <taxon>Menoponidae</taxon>
        <taxon>Menopon</taxon>
    </lineage>
</organism>
<sequence>MGQRMAELTRTRGTPPWHSHHELKPEESWPDGHPLPLPRWGRPRETFRVDSVEQYEELAATVELTVQQMIEAHNYNTVGNLVRFYEEFRSSGEGKVRTFFRRYRPPITPEHHTCVGLGLELLQRLRMLHRKFPDVAGKFYLVSCEESIDNFQSYVSADPSTATSEKEHVLVALKISIAGRNGILLLDPGYHVARVITVMADLTYPHTGWFTQSDEPHVRKEYSYAYAENSDYINWVDIETRNKMGRISQSLIYVAKPYLTPVHVTERRNLVYNFRSYLARDTKGHLVAGMYFPVKEGASCVVFFQDGTGKARVTIPLNATVRTPGEIHAVRTCGAQLGLAPGQLELLIDKVSAIISDKDFLRQMLDINREINVISQEN</sequence>
<proteinExistence type="predicted"/>
<name>A0AAW2I0D7_9NEOP</name>
<evidence type="ECO:0000313" key="2">
    <source>
        <dbReference type="EMBL" id="KAL0275629.1"/>
    </source>
</evidence>
<feature type="region of interest" description="Disordered" evidence="1">
    <location>
        <begin position="1"/>
        <end position="32"/>
    </location>
</feature>
<protein>
    <submittedName>
        <fullName evidence="2">Uncharacterized protein</fullName>
    </submittedName>
</protein>
<dbReference type="AlphaFoldDB" id="A0AAW2I0D7"/>
<comment type="caution">
    <text evidence="2">The sequence shown here is derived from an EMBL/GenBank/DDBJ whole genome shotgun (WGS) entry which is preliminary data.</text>
</comment>